<accession>A0A9X4X9D3</accession>
<dbReference type="RefSeq" id="WP_155692771.1">
    <property type="nucleotide sequence ID" value="NZ_WKKC01000021.1"/>
</dbReference>
<gene>
    <name evidence="1" type="ORF">GJU95_07440</name>
</gene>
<protein>
    <submittedName>
        <fullName evidence="1">Uncharacterized protein</fullName>
    </submittedName>
</protein>
<dbReference type="AlphaFoldDB" id="A0A9X4X9D3"/>
<dbReference type="EMBL" id="WKKC01000021">
    <property type="protein sequence ID" value="MTE03599.1"/>
    <property type="molecule type" value="Genomic_DNA"/>
</dbReference>
<reference evidence="1 2" key="1">
    <citation type="submission" date="2019-11" db="EMBL/GenBank/DDBJ databases">
        <title>Gastrointestinal microbiota of Peromyscus leucopus.</title>
        <authorList>
            <person name="Milovic A."/>
            <person name="Bassam K."/>
            <person name="Barbour A.G."/>
        </authorList>
    </citation>
    <scope>NUCLEOTIDE SEQUENCE [LARGE SCALE GENOMIC DNA]</scope>
    <source>
        <strain evidence="1 2">LL8</strain>
    </source>
</reference>
<dbReference type="Proteomes" id="UP000488295">
    <property type="component" value="Unassembled WGS sequence"/>
</dbReference>
<evidence type="ECO:0000313" key="2">
    <source>
        <dbReference type="Proteomes" id="UP000488295"/>
    </source>
</evidence>
<comment type="caution">
    <text evidence="1">The sequence shown here is derived from an EMBL/GenBank/DDBJ whole genome shotgun (WGS) entry which is preliminary data.</text>
</comment>
<proteinExistence type="predicted"/>
<name>A0A9X4X9D3_LACJH</name>
<evidence type="ECO:0000313" key="1">
    <source>
        <dbReference type="EMBL" id="MTE03599.1"/>
    </source>
</evidence>
<organism evidence="1 2">
    <name type="scientific">Lactobacillus johnsonii</name>
    <dbReference type="NCBI Taxonomy" id="33959"/>
    <lineage>
        <taxon>Bacteria</taxon>
        <taxon>Bacillati</taxon>
        <taxon>Bacillota</taxon>
        <taxon>Bacilli</taxon>
        <taxon>Lactobacillales</taxon>
        <taxon>Lactobacillaceae</taxon>
        <taxon>Lactobacillus</taxon>
    </lineage>
</organism>
<sequence>MTANDSAKDNELYSLRITESFNDLVNYYFRNYLLKDDHLYRVFNYIARFYLVEKMAKKGEVKYNISKSFFISLTIYDFLLRSSYVDNDSIVSTSDLKMLVFGNKTFTFKVNSSALDNNLKNIHDNRYKIIKDIVKDTGQNIFEFSVKDLSKNNLNLLIQLFIDYLQENQHDTKIKNNLFGDTILYVGLGRWSWQS</sequence>